<evidence type="ECO:0000259" key="2">
    <source>
        <dbReference type="PROSITE" id="PS50975"/>
    </source>
</evidence>
<dbReference type="KEGG" id="kmn:HW532_03170"/>
<keyword evidence="4" id="KW-1185">Reference proteome</keyword>
<evidence type="ECO:0000313" key="4">
    <source>
        <dbReference type="Proteomes" id="UP000593594"/>
    </source>
</evidence>
<dbReference type="SUPFAM" id="SSF56059">
    <property type="entry name" value="Glutathione synthetase ATP-binding domain-like"/>
    <property type="match status" value="1"/>
</dbReference>
<reference evidence="3 4" key="1">
    <citation type="submission" date="2020-06" db="EMBL/GenBank/DDBJ databases">
        <title>Genome sequence of 2 isolates from Red Sea Mangroves.</title>
        <authorList>
            <person name="Sefrji F."/>
            <person name="Michoud G."/>
            <person name="Merlino G."/>
            <person name="Daffonchio D."/>
        </authorList>
    </citation>
    <scope>NUCLEOTIDE SEQUENCE [LARGE SCALE GENOMIC DNA]</scope>
    <source>
        <strain evidence="3 4">R1DC25</strain>
    </source>
</reference>
<dbReference type="InterPro" id="IPR011761">
    <property type="entry name" value="ATP-grasp"/>
</dbReference>
<dbReference type="EMBL" id="CP058214">
    <property type="protein sequence ID" value="QPC41799.1"/>
    <property type="molecule type" value="Genomic_DNA"/>
</dbReference>
<keyword evidence="1" id="KW-0547">Nucleotide-binding</keyword>
<organism evidence="3 4">
    <name type="scientific">Kaustia mangrovi</name>
    <dbReference type="NCBI Taxonomy" id="2593653"/>
    <lineage>
        <taxon>Bacteria</taxon>
        <taxon>Pseudomonadati</taxon>
        <taxon>Pseudomonadota</taxon>
        <taxon>Alphaproteobacteria</taxon>
        <taxon>Hyphomicrobiales</taxon>
        <taxon>Parvibaculaceae</taxon>
        <taxon>Kaustia</taxon>
    </lineage>
</organism>
<accession>A0A7S8C1T6</accession>
<dbReference type="Gene3D" id="3.30.470.20">
    <property type="entry name" value="ATP-grasp fold, B domain"/>
    <property type="match status" value="1"/>
</dbReference>
<keyword evidence="1" id="KW-0067">ATP-binding</keyword>
<dbReference type="RefSeq" id="WP_213163026.1">
    <property type="nucleotide sequence ID" value="NZ_CP058214.1"/>
</dbReference>
<dbReference type="AlphaFoldDB" id="A0A7S8C1T6"/>
<dbReference type="GO" id="GO:0005524">
    <property type="term" value="F:ATP binding"/>
    <property type="evidence" value="ECO:0007669"/>
    <property type="project" value="UniProtKB-UniRule"/>
</dbReference>
<proteinExistence type="predicted"/>
<evidence type="ECO:0000313" key="3">
    <source>
        <dbReference type="EMBL" id="QPC41799.1"/>
    </source>
</evidence>
<protein>
    <recommendedName>
        <fullName evidence="2">ATP-grasp domain-containing protein</fullName>
    </recommendedName>
</protein>
<feature type="domain" description="ATP-grasp" evidence="2">
    <location>
        <begin position="89"/>
        <end position="295"/>
    </location>
</feature>
<dbReference type="Proteomes" id="UP000593594">
    <property type="component" value="Chromosome"/>
</dbReference>
<evidence type="ECO:0000256" key="1">
    <source>
        <dbReference type="PROSITE-ProRule" id="PRU00409"/>
    </source>
</evidence>
<dbReference type="GO" id="GO:0046872">
    <property type="term" value="F:metal ion binding"/>
    <property type="evidence" value="ECO:0007669"/>
    <property type="project" value="InterPro"/>
</dbReference>
<gene>
    <name evidence="3" type="ORF">HW532_03170</name>
</gene>
<name>A0A7S8C1T6_9HYPH</name>
<sequence length="316" mass="35221">MAERTRNLVLVYEPARMDFADFKQIRARIHSRAPDIEVFVISNAAPATSEARRAAERPLLVVSPTRLRQYRPERGRIYAGKRLPKEGEMARLAERGVPVPRTALLTPDATFEPGEWGPYVLVKPTARGSQSTGAGVQAMRTERLRHIAPEDYPPGHPGRKGPMLVQQFIDTGPCPRHYRIMTLFGEPLVAYYSELVDERPPLDAPDAVLESACVATNGGRRRRVFFKDDDILAMARRAYEAVPEIPLQGCDILRDARTGALYVIEINAGGNTWHFSSPMGARAREEFGSADPMVGQFGAFDVAARVLIDRTRREAE</sequence>
<dbReference type="PROSITE" id="PS50975">
    <property type="entry name" value="ATP_GRASP"/>
    <property type="match status" value="1"/>
</dbReference>